<dbReference type="InterPro" id="IPR000780">
    <property type="entry name" value="CheR_MeTrfase"/>
</dbReference>
<dbReference type="EMBL" id="PDYG01000005">
    <property type="protein sequence ID" value="PHU38616.1"/>
    <property type="molecule type" value="Genomic_DNA"/>
</dbReference>
<proteinExistence type="predicted"/>
<dbReference type="InterPro" id="IPR022641">
    <property type="entry name" value="CheR_N"/>
</dbReference>
<keyword evidence="5" id="KW-0949">S-adenosyl-L-methionine</keyword>
<evidence type="ECO:0000256" key="3">
    <source>
        <dbReference type="ARBA" id="ARBA00022603"/>
    </source>
</evidence>
<feature type="domain" description="CheR-type methyltransferase" evidence="6">
    <location>
        <begin position="1"/>
        <end position="258"/>
    </location>
</feature>
<dbReference type="SMART" id="SM00138">
    <property type="entry name" value="MeTrc"/>
    <property type="match status" value="1"/>
</dbReference>
<evidence type="ECO:0000256" key="4">
    <source>
        <dbReference type="ARBA" id="ARBA00022679"/>
    </source>
</evidence>
<dbReference type="PROSITE" id="PS50123">
    <property type="entry name" value="CHER"/>
    <property type="match status" value="1"/>
</dbReference>
<dbReference type="Pfam" id="PF03705">
    <property type="entry name" value="CheR_N"/>
    <property type="match status" value="1"/>
</dbReference>
<comment type="caution">
    <text evidence="7">The sequence shown here is derived from an EMBL/GenBank/DDBJ whole genome shotgun (WGS) entry which is preliminary data.</text>
</comment>
<dbReference type="SUPFAM" id="SSF47757">
    <property type="entry name" value="Chemotaxis receptor methyltransferase CheR, N-terminal domain"/>
    <property type="match status" value="1"/>
</dbReference>
<sequence>MFDKYEEFKKEVLKLTKIDLNYYKEKQMRRRIDTLAQKNKATSYEEYVKLLKESPELFEQFVNFLTINVSEFYRNPEQWKLLDEKVIPKLIQDHGRNLKIWSAACSTGDEPYSLVMAFSKHIPLSNIHITATDIDKQVIASAKAGLYSEKSVLNVPADLKKKYFTKIGSSYQIADEIKKCVTFREHNLLKDVYPKDFDLILCRNVVIYFTDEAKDEIYRKFFASLKEKGVLFIGSTEQITNYKDIGFSRMSSFYFEKP</sequence>
<dbReference type="PANTHER" id="PTHR24422:SF19">
    <property type="entry name" value="CHEMOTAXIS PROTEIN METHYLTRANSFERASE"/>
    <property type="match status" value="1"/>
</dbReference>
<evidence type="ECO:0000256" key="5">
    <source>
        <dbReference type="ARBA" id="ARBA00022691"/>
    </source>
</evidence>
<evidence type="ECO:0000313" key="7">
    <source>
        <dbReference type="EMBL" id="PHU38616.1"/>
    </source>
</evidence>
<dbReference type="Pfam" id="PF01739">
    <property type="entry name" value="CheR"/>
    <property type="match status" value="1"/>
</dbReference>
<dbReference type="InterPro" id="IPR036804">
    <property type="entry name" value="CheR_N_sf"/>
</dbReference>
<reference evidence="7 8" key="1">
    <citation type="submission" date="2017-10" db="EMBL/GenBank/DDBJ databases">
        <title>Resolving the taxonomy of Roseburia spp., Eubacterium rectale and Agathobacter spp. through phylogenomic analysis.</title>
        <authorList>
            <person name="Sheridan P.O."/>
            <person name="Walker A.W."/>
            <person name="Duncan S.H."/>
            <person name="Scott K.P."/>
            <person name="Toole P.W.O."/>
            <person name="Luis P."/>
            <person name="Flint H.J."/>
        </authorList>
    </citation>
    <scope>NUCLEOTIDE SEQUENCE [LARGE SCALE GENOMIC DNA]</scope>
    <source>
        <strain evidence="7 8">JK623</strain>
    </source>
</reference>
<reference evidence="7 8" key="2">
    <citation type="submission" date="2017-10" db="EMBL/GenBank/DDBJ databases">
        <authorList>
            <person name="Banno H."/>
            <person name="Chua N.-H."/>
        </authorList>
    </citation>
    <scope>NUCLEOTIDE SEQUENCE [LARGE SCALE GENOMIC DNA]</scope>
    <source>
        <strain evidence="7 8">JK623</strain>
    </source>
</reference>
<evidence type="ECO:0000313" key="8">
    <source>
        <dbReference type="Proteomes" id="UP000224563"/>
    </source>
</evidence>
<keyword evidence="4" id="KW-0808">Transferase</keyword>
<organism evidence="7 8">
    <name type="scientific">Agathobacter ruminis</name>
    <dbReference type="NCBI Taxonomy" id="1712665"/>
    <lineage>
        <taxon>Bacteria</taxon>
        <taxon>Bacillati</taxon>
        <taxon>Bacillota</taxon>
        <taxon>Clostridia</taxon>
        <taxon>Lachnospirales</taxon>
        <taxon>Lachnospiraceae</taxon>
        <taxon>Agathobacter</taxon>
    </lineage>
</organism>
<dbReference type="GO" id="GO:0008983">
    <property type="term" value="F:protein-glutamate O-methyltransferase activity"/>
    <property type="evidence" value="ECO:0007669"/>
    <property type="project" value="UniProtKB-EC"/>
</dbReference>
<dbReference type="SUPFAM" id="SSF53335">
    <property type="entry name" value="S-adenosyl-L-methionine-dependent methyltransferases"/>
    <property type="match status" value="1"/>
</dbReference>
<dbReference type="InterPro" id="IPR050903">
    <property type="entry name" value="Bact_Chemotaxis_MeTrfase"/>
</dbReference>
<dbReference type="Gene3D" id="1.10.155.10">
    <property type="entry name" value="Chemotaxis receptor methyltransferase CheR, N-terminal domain"/>
    <property type="match status" value="1"/>
</dbReference>
<dbReference type="EC" id="2.1.1.80" evidence="2"/>
<protein>
    <recommendedName>
        <fullName evidence="2">protein-glutamate O-methyltransferase</fullName>
        <ecNumber evidence="2">2.1.1.80</ecNumber>
    </recommendedName>
</protein>
<evidence type="ECO:0000259" key="6">
    <source>
        <dbReference type="PROSITE" id="PS50123"/>
    </source>
</evidence>
<dbReference type="InterPro" id="IPR022642">
    <property type="entry name" value="CheR_C"/>
</dbReference>
<accession>A0A2G3E5R9</accession>
<dbReference type="InterPro" id="IPR029063">
    <property type="entry name" value="SAM-dependent_MTases_sf"/>
</dbReference>
<dbReference type="AlphaFoldDB" id="A0A2G3E5R9"/>
<gene>
    <name evidence="7" type="ORF">CSX02_01920</name>
</gene>
<dbReference type="PANTHER" id="PTHR24422">
    <property type="entry name" value="CHEMOTAXIS PROTEIN METHYLTRANSFERASE"/>
    <property type="match status" value="1"/>
</dbReference>
<name>A0A2G3E5R9_9FIRM</name>
<dbReference type="Gene3D" id="3.40.50.150">
    <property type="entry name" value="Vaccinia Virus protein VP39"/>
    <property type="match status" value="1"/>
</dbReference>
<dbReference type="GO" id="GO:0032259">
    <property type="term" value="P:methylation"/>
    <property type="evidence" value="ECO:0007669"/>
    <property type="project" value="UniProtKB-KW"/>
</dbReference>
<comment type="catalytic activity">
    <reaction evidence="1">
        <text>L-glutamyl-[protein] + S-adenosyl-L-methionine = [protein]-L-glutamate 5-O-methyl ester + S-adenosyl-L-homocysteine</text>
        <dbReference type="Rhea" id="RHEA:24452"/>
        <dbReference type="Rhea" id="RHEA-COMP:10208"/>
        <dbReference type="Rhea" id="RHEA-COMP:10311"/>
        <dbReference type="ChEBI" id="CHEBI:29973"/>
        <dbReference type="ChEBI" id="CHEBI:57856"/>
        <dbReference type="ChEBI" id="CHEBI:59789"/>
        <dbReference type="ChEBI" id="CHEBI:82795"/>
        <dbReference type="EC" id="2.1.1.80"/>
    </reaction>
</comment>
<dbReference type="Proteomes" id="UP000224563">
    <property type="component" value="Unassembled WGS sequence"/>
</dbReference>
<dbReference type="RefSeq" id="WP_099385429.1">
    <property type="nucleotide sequence ID" value="NZ_JANSWH010000045.1"/>
</dbReference>
<dbReference type="PRINTS" id="PR00996">
    <property type="entry name" value="CHERMTFRASE"/>
</dbReference>
<evidence type="ECO:0000256" key="2">
    <source>
        <dbReference type="ARBA" id="ARBA00012534"/>
    </source>
</evidence>
<evidence type="ECO:0000256" key="1">
    <source>
        <dbReference type="ARBA" id="ARBA00001541"/>
    </source>
</evidence>
<keyword evidence="8" id="KW-1185">Reference proteome</keyword>
<keyword evidence="3" id="KW-0489">Methyltransferase</keyword>